<evidence type="ECO:0000256" key="5">
    <source>
        <dbReference type="ARBA" id="ARBA00022840"/>
    </source>
</evidence>
<dbReference type="PROSITE" id="PS00113">
    <property type="entry name" value="ADENYLATE_KINASE"/>
    <property type="match status" value="1"/>
</dbReference>
<feature type="binding site" evidence="6">
    <location>
        <position position="31"/>
    </location>
    <ligand>
        <name>AMP</name>
        <dbReference type="ChEBI" id="CHEBI:456215"/>
    </ligand>
</feature>
<dbReference type="NCBIfam" id="NF001380">
    <property type="entry name" value="PRK00279.1-2"/>
    <property type="match status" value="1"/>
</dbReference>
<dbReference type="KEGG" id="uth:DKZ56_03160"/>
<dbReference type="GO" id="GO:0005524">
    <property type="term" value="F:ATP binding"/>
    <property type="evidence" value="ECO:0007669"/>
    <property type="project" value="UniProtKB-UniRule"/>
</dbReference>
<dbReference type="NCBIfam" id="NF001381">
    <property type="entry name" value="PRK00279.1-3"/>
    <property type="match status" value="1"/>
</dbReference>
<feature type="binding site" evidence="6">
    <location>
        <position position="153"/>
    </location>
    <ligand>
        <name>Zn(2+)</name>
        <dbReference type="ChEBI" id="CHEBI:29105"/>
        <note>structural</note>
    </ligand>
</feature>
<dbReference type="Pfam" id="PF05191">
    <property type="entry name" value="ADK_lid"/>
    <property type="match status" value="1"/>
</dbReference>
<comment type="function">
    <text evidence="6">Catalyzes the reversible transfer of the terminal phosphate group between ATP and AMP. Plays an important role in cellular energy homeostasis and in adenine nucleotide metabolism.</text>
</comment>
<keyword evidence="3 6" id="KW-0547">Nucleotide-binding</keyword>
<dbReference type="GO" id="GO:0004017">
    <property type="term" value="F:AMP kinase activity"/>
    <property type="evidence" value="ECO:0007669"/>
    <property type="project" value="UniProtKB-UniRule"/>
</dbReference>
<dbReference type="CDD" id="cd01428">
    <property type="entry name" value="ADK"/>
    <property type="match status" value="1"/>
</dbReference>
<dbReference type="PANTHER" id="PTHR23359">
    <property type="entry name" value="NUCLEOTIDE KINASE"/>
    <property type="match status" value="1"/>
</dbReference>
<feature type="binding site" evidence="6">
    <location>
        <begin position="85"/>
        <end position="88"/>
    </location>
    <ligand>
        <name>AMP</name>
        <dbReference type="ChEBI" id="CHEBI:456215"/>
    </ligand>
</feature>
<evidence type="ECO:0000256" key="7">
    <source>
        <dbReference type="RuleBase" id="RU003330"/>
    </source>
</evidence>
<keyword evidence="2 6" id="KW-0545">Nucleotide biosynthesis</keyword>
<comment type="similarity">
    <text evidence="6 7">Belongs to the adenylate kinase family.</text>
</comment>
<dbReference type="PRINTS" id="PR00094">
    <property type="entry name" value="ADENYLTKNASE"/>
</dbReference>
<keyword evidence="4 6" id="KW-0418">Kinase</keyword>
<evidence type="ECO:0000256" key="2">
    <source>
        <dbReference type="ARBA" id="ARBA00022727"/>
    </source>
</evidence>
<evidence type="ECO:0000256" key="3">
    <source>
        <dbReference type="ARBA" id="ARBA00022741"/>
    </source>
</evidence>
<comment type="domain">
    <text evidence="6">Consists of three domains, a large central CORE domain and two small peripheral domains, NMPbind and LID, which undergo movements during catalysis. The LID domain closes over the site of phosphoryl transfer upon ATP binding. Assembling and dissambling the active center during each catalytic cycle provides an effective means to prevent ATP hydrolysis. Some bacteria have evolved a zinc-coordinating structure that stabilizes the LID domain.</text>
</comment>
<comment type="catalytic activity">
    <reaction evidence="6 8">
        <text>AMP + ATP = 2 ADP</text>
        <dbReference type="Rhea" id="RHEA:12973"/>
        <dbReference type="ChEBI" id="CHEBI:30616"/>
        <dbReference type="ChEBI" id="CHEBI:456215"/>
        <dbReference type="ChEBI" id="CHEBI:456216"/>
        <dbReference type="EC" id="2.7.4.3"/>
    </reaction>
</comment>
<feature type="domain" description="Adenylate kinase active site lid" evidence="9">
    <location>
        <begin position="127"/>
        <end position="162"/>
    </location>
</feature>
<feature type="binding site" evidence="6">
    <location>
        <position position="92"/>
    </location>
    <ligand>
        <name>AMP</name>
        <dbReference type="ChEBI" id="CHEBI:456215"/>
    </ligand>
</feature>
<dbReference type="SUPFAM" id="SSF52540">
    <property type="entry name" value="P-loop containing nucleoside triphosphate hydrolases"/>
    <property type="match status" value="1"/>
</dbReference>
<evidence type="ECO:0000256" key="1">
    <source>
        <dbReference type="ARBA" id="ARBA00022679"/>
    </source>
</evidence>
<evidence type="ECO:0000313" key="11">
    <source>
        <dbReference type="Proteomes" id="UP000291151"/>
    </source>
</evidence>
<evidence type="ECO:0000256" key="4">
    <source>
        <dbReference type="ARBA" id="ARBA00022777"/>
    </source>
</evidence>
<dbReference type="EC" id="2.7.4.3" evidence="6 8"/>
<gene>
    <name evidence="6" type="primary">adk</name>
    <name evidence="10" type="ORF">DKZ56_03160</name>
</gene>
<feature type="binding site" evidence="6">
    <location>
        <begin position="10"/>
        <end position="15"/>
    </location>
    <ligand>
        <name>ATP</name>
        <dbReference type="ChEBI" id="CHEBI:30616"/>
    </ligand>
</feature>
<organism evidence="10 11">
    <name type="scientific">Ureibacillus thermophilus</name>
    <dbReference type="NCBI Taxonomy" id="367743"/>
    <lineage>
        <taxon>Bacteria</taxon>
        <taxon>Bacillati</taxon>
        <taxon>Bacillota</taxon>
        <taxon>Bacilli</taxon>
        <taxon>Bacillales</taxon>
        <taxon>Caryophanaceae</taxon>
        <taxon>Ureibacillus</taxon>
    </lineage>
</organism>
<feature type="binding site" evidence="6">
    <location>
        <position position="130"/>
    </location>
    <ligand>
        <name>Zn(2+)</name>
        <dbReference type="ChEBI" id="CHEBI:29105"/>
        <note>structural</note>
    </ligand>
</feature>
<dbReference type="GO" id="GO:0044209">
    <property type="term" value="P:AMP salvage"/>
    <property type="evidence" value="ECO:0007669"/>
    <property type="project" value="UniProtKB-UniRule"/>
</dbReference>
<dbReference type="InterPro" id="IPR033690">
    <property type="entry name" value="Adenylat_kinase_CS"/>
</dbReference>
<evidence type="ECO:0000256" key="6">
    <source>
        <dbReference type="HAMAP-Rule" id="MF_00235"/>
    </source>
</evidence>
<evidence type="ECO:0000259" key="9">
    <source>
        <dbReference type="Pfam" id="PF05191"/>
    </source>
</evidence>
<evidence type="ECO:0000313" key="10">
    <source>
        <dbReference type="EMBL" id="QBK24952.1"/>
    </source>
</evidence>
<protein>
    <recommendedName>
        <fullName evidence="6 8">Adenylate kinase</fullName>
        <shortName evidence="6">AK</shortName>
        <ecNumber evidence="6 8">2.7.4.3</ecNumber>
    </recommendedName>
    <alternativeName>
        <fullName evidence="6">ATP-AMP transphosphorylase</fullName>
    </alternativeName>
    <alternativeName>
        <fullName evidence="6">ATP:AMP phosphotransferase</fullName>
    </alternativeName>
    <alternativeName>
        <fullName evidence="6">Adenylate monophosphate kinase</fullName>
    </alternativeName>
</protein>
<dbReference type="Pfam" id="PF00406">
    <property type="entry name" value="ADK"/>
    <property type="match status" value="1"/>
</dbReference>
<dbReference type="HAMAP" id="MF_00235">
    <property type="entry name" value="Adenylate_kinase_Adk"/>
    <property type="match status" value="1"/>
</dbReference>
<keyword evidence="6" id="KW-0862">Zinc</keyword>
<evidence type="ECO:0000256" key="8">
    <source>
        <dbReference type="RuleBase" id="RU003331"/>
    </source>
</evidence>
<dbReference type="AlphaFoldDB" id="A0A4P6UTT9"/>
<keyword evidence="6" id="KW-0963">Cytoplasm</keyword>
<dbReference type="NCBIfam" id="NF011100">
    <property type="entry name" value="PRK14527.1"/>
    <property type="match status" value="1"/>
</dbReference>
<feature type="binding site" evidence="6">
    <location>
        <begin position="136"/>
        <end position="137"/>
    </location>
    <ligand>
        <name>ATP</name>
        <dbReference type="ChEBI" id="CHEBI:30616"/>
    </ligand>
</feature>
<feature type="binding site" evidence="6">
    <location>
        <begin position="57"/>
        <end position="59"/>
    </location>
    <ligand>
        <name>AMP</name>
        <dbReference type="ChEBI" id="CHEBI:456215"/>
    </ligand>
</feature>
<dbReference type="RefSeq" id="WP_208651282.1">
    <property type="nucleotide sequence ID" value="NZ_CP036528.1"/>
</dbReference>
<keyword evidence="6" id="KW-0479">Metal-binding</keyword>
<feature type="binding site" evidence="6">
    <location>
        <position position="150"/>
    </location>
    <ligand>
        <name>Zn(2+)</name>
        <dbReference type="ChEBI" id="CHEBI:29105"/>
        <note>structural</note>
    </ligand>
</feature>
<comment type="subcellular location">
    <subcellularLocation>
        <location evidence="6 8">Cytoplasm</location>
    </subcellularLocation>
</comment>
<feature type="binding site" evidence="6">
    <location>
        <position position="36"/>
    </location>
    <ligand>
        <name>AMP</name>
        <dbReference type="ChEBI" id="CHEBI:456215"/>
    </ligand>
</feature>
<dbReference type="Gene3D" id="3.40.50.300">
    <property type="entry name" value="P-loop containing nucleotide triphosphate hydrolases"/>
    <property type="match status" value="1"/>
</dbReference>
<dbReference type="EMBL" id="CP036528">
    <property type="protein sequence ID" value="QBK24952.1"/>
    <property type="molecule type" value="Genomic_DNA"/>
</dbReference>
<dbReference type="GO" id="GO:0008270">
    <property type="term" value="F:zinc ion binding"/>
    <property type="evidence" value="ECO:0007669"/>
    <property type="project" value="UniProtKB-UniRule"/>
</dbReference>
<feature type="region of interest" description="NMP" evidence="6">
    <location>
        <begin position="30"/>
        <end position="59"/>
    </location>
</feature>
<keyword evidence="5 6" id="KW-0067">ATP-binding</keyword>
<feature type="binding site" evidence="6">
    <location>
        <position position="160"/>
    </location>
    <ligand>
        <name>AMP</name>
        <dbReference type="ChEBI" id="CHEBI:456215"/>
    </ligand>
</feature>
<dbReference type="InterPro" id="IPR007862">
    <property type="entry name" value="Adenylate_kinase_lid-dom"/>
</dbReference>
<reference evidence="10 11" key="1">
    <citation type="submission" date="2019-02" db="EMBL/GenBank/DDBJ databases">
        <title>Ureibacillus thermophilus.</title>
        <authorList>
            <person name="Sunny J.S."/>
            <person name="Natarajan A."/>
            <person name="Saleena L.M."/>
        </authorList>
    </citation>
    <scope>NUCLEOTIDE SEQUENCE [LARGE SCALE GENOMIC DNA]</scope>
    <source>
        <strain evidence="10 11">LM102</strain>
    </source>
</reference>
<comment type="pathway">
    <text evidence="6">Purine metabolism; AMP biosynthesis via salvage pathway; AMP from ADP: step 1/1.</text>
</comment>
<feature type="region of interest" description="LID" evidence="6">
    <location>
        <begin position="126"/>
        <end position="163"/>
    </location>
</feature>
<dbReference type="Proteomes" id="UP000291151">
    <property type="component" value="Chromosome"/>
</dbReference>
<keyword evidence="1 6" id="KW-0808">Transferase</keyword>
<comment type="subunit">
    <text evidence="6 8">Monomer.</text>
</comment>
<dbReference type="UniPathway" id="UPA00588">
    <property type="reaction ID" value="UER00649"/>
</dbReference>
<accession>A0A4P6UTT9</accession>
<feature type="binding site" evidence="6">
    <location>
        <position position="127"/>
    </location>
    <ligand>
        <name>ATP</name>
        <dbReference type="ChEBI" id="CHEBI:30616"/>
    </ligand>
</feature>
<sequence length="218" mass="24100">MNIVLMGLPGAGKGTQAEKIVNKYEIPHISTGDMFRAAISQGTELGLKAKSYMDQGALVPDEVTIGIVRERLAQKDCDKGFLLDGFPRTVPQAEALENLLEELGKKIDHVINIQVEKDELVKRLSGRRICKTCGASYHVIFNPPKEEGKCDKDGGELYTRADDNPETVANRLEVNMKQAQPLLDFYEKKGLLTNINGQQDIEKVFADIDALLLQGSRS</sequence>
<dbReference type="InterPro" id="IPR027417">
    <property type="entry name" value="P-loop_NTPase"/>
</dbReference>
<name>A0A4P6UTT9_9BACL</name>
<dbReference type="NCBIfam" id="TIGR01351">
    <property type="entry name" value="adk"/>
    <property type="match status" value="1"/>
</dbReference>
<feature type="binding site" evidence="6">
    <location>
        <position position="199"/>
    </location>
    <ligand>
        <name>ATP</name>
        <dbReference type="ChEBI" id="CHEBI:30616"/>
    </ligand>
</feature>
<feature type="binding site" evidence="6">
    <location>
        <position position="171"/>
    </location>
    <ligand>
        <name>AMP</name>
        <dbReference type="ChEBI" id="CHEBI:456215"/>
    </ligand>
</feature>
<feature type="binding site" evidence="6">
    <location>
        <position position="133"/>
    </location>
    <ligand>
        <name>Zn(2+)</name>
        <dbReference type="ChEBI" id="CHEBI:29105"/>
        <note>structural</note>
    </ligand>
</feature>
<dbReference type="InterPro" id="IPR000850">
    <property type="entry name" value="Adenylat/UMP-CMP_kin"/>
</dbReference>
<keyword evidence="11" id="KW-1185">Reference proteome</keyword>
<proteinExistence type="inferred from homology"/>
<dbReference type="GO" id="GO:0005737">
    <property type="term" value="C:cytoplasm"/>
    <property type="evidence" value="ECO:0007669"/>
    <property type="project" value="UniProtKB-SubCell"/>
</dbReference>
<dbReference type="FunFam" id="3.40.50.300:FF:000106">
    <property type="entry name" value="Adenylate kinase mitochondrial"/>
    <property type="match status" value="1"/>
</dbReference>
<dbReference type="InterPro" id="IPR006259">
    <property type="entry name" value="Adenyl_kin_sub"/>
</dbReference>